<keyword evidence="6 9" id="KW-1133">Transmembrane helix</keyword>
<comment type="function">
    <text evidence="9">Part of the tripartite ATP-independent periplasmic (TRAP) transport system.</text>
</comment>
<dbReference type="RefSeq" id="WP_036478956.1">
    <property type="nucleotide sequence ID" value="NZ_JMQM01000001.1"/>
</dbReference>
<dbReference type="InterPro" id="IPR055348">
    <property type="entry name" value="DctQ"/>
</dbReference>
<dbReference type="eggNOG" id="COG3090">
    <property type="taxonomic scope" value="Bacteria"/>
</dbReference>
<keyword evidence="5 9" id="KW-0812">Transmembrane</keyword>
<keyword evidence="3" id="KW-1003">Cell membrane</keyword>
<dbReference type="GO" id="GO:0015740">
    <property type="term" value="P:C4-dicarboxylate transport"/>
    <property type="evidence" value="ECO:0007669"/>
    <property type="project" value="TreeGrafter"/>
</dbReference>
<dbReference type="GO" id="GO:0022857">
    <property type="term" value="F:transmembrane transporter activity"/>
    <property type="evidence" value="ECO:0007669"/>
    <property type="project" value="UniProtKB-UniRule"/>
</dbReference>
<comment type="subcellular location">
    <subcellularLocation>
        <location evidence="1 9">Cell inner membrane</location>
        <topology evidence="1 9">Multi-pass membrane protein</topology>
    </subcellularLocation>
</comment>
<name>A0A084U8E7_9HYPH</name>
<organism evidence="11 12">
    <name type="scientific">Nitratireductor basaltis</name>
    <dbReference type="NCBI Taxonomy" id="472175"/>
    <lineage>
        <taxon>Bacteria</taxon>
        <taxon>Pseudomonadati</taxon>
        <taxon>Pseudomonadota</taxon>
        <taxon>Alphaproteobacteria</taxon>
        <taxon>Hyphomicrobiales</taxon>
        <taxon>Phyllobacteriaceae</taxon>
        <taxon>Nitratireductor</taxon>
    </lineage>
</organism>
<feature type="domain" description="Tripartite ATP-independent periplasmic transporters DctQ component" evidence="10">
    <location>
        <begin position="19"/>
        <end position="144"/>
    </location>
</feature>
<gene>
    <name evidence="11" type="ORF">EL18_00248</name>
</gene>
<evidence type="ECO:0000256" key="4">
    <source>
        <dbReference type="ARBA" id="ARBA00022519"/>
    </source>
</evidence>
<comment type="subunit">
    <text evidence="9">The complex comprises the extracytoplasmic solute receptor protein and the two transmembrane proteins.</text>
</comment>
<dbReference type="EMBL" id="JMQM01000001">
    <property type="protein sequence ID" value="KFB09233.1"/>
    <property type="molecule type" value="Genomic_DNA"/>
</dbReference>
<dbReference type="AlphaFoldDB" id="A0A084U8E7"/>
<feature type="transmembrane region" description="Helical" evidence="9">
    <location>
        <begin position="82"/>
        <end position="107"/>
    </location>
</feature>
<evidence type="ECO:0000256" key="6">
    <source>
        <dbReference type="ARBA" id="ARBA00022989"/>
    </source>
</evidence>
<evidence type="ECO:0000256" key="8">
    <source>
        <dbReference type="ARBA" id="ARBA00038436"/>
    </source>
</evidence>
<comment type="caution">
    <text evidence="9">Lacks conserved residue(s) required for the propagation of feature annotation.</text>
</comment>
<evidence type="ECO:0000313" key="12">
    <source>
        <dbReference type="Proteomes" id="UP000053675"/>
    </source>
</evidence>
<evidence type="ECO:0000256" key="1">
    <source>
        <dbReference type="ARBA" id="ARBA00004429"/>
    </source>
</evidence>
<keyword evidence="4 9" id="KW-0997">Cell inner membrane</keyword>
<comment type="similarity">
    <text evidence="8 9">Belongs to the TRAP transporter small permease family.</text>
</comment>
<keyword evidence="7 9" id="KW-0472">Membrane</keyword>
<dbReference type="GO" id="GO:0005886">
    <property type="term" value="C:plasma membrane"/>
    <property type="evidence" value="ECO:0007669"/>
    <property type="project" value="UniProtKB-SubCell"/>
</dbReference>
<dbReference type="Proteomes" id="UP000053675">
    <property type="component" value="Unassembled WGS sequence"/>
</dbReference>
<feature type="transmembrane region" description="Helical" evidence="9">
    <location>
        <begin position="43"/>
        <end position="61"/>
    </location>
</feature>
<sequence>MKIARRFVEAVCLLLLGALVLVPFAQVLLRDLFNAPIVGAEEFTRFLLICVVFVSYPLVVASGENIVMGDIRNALPAPMRRILNLFTSVAAVAVSGLIAYAVFATIGDNLNNATPTLKIPFWLFLGATFFGFFFAAIIHLVHLRKPPQKSTSVSL</sequence>
<evidence type="ECO:0000256" key="2">
    <source>
        <dbReference type="ARBA" id="ARBA00022448"/>
    </source>
</evidence>
<evidence type="ECO:0000313" key="11">
    <source>
        <dbReference type="EMBL" id="KFB09233.1"/>
    </source>
</evidence>
<dbReference type="Pfam" id="PF04290">
    <property type="entry name" value="DctQ"/>
    <property type="match status" value="1"/>
</dbReference>
<evidence type="ECO:0000256" key="9">
    <source>
        <dbReference type="RuleBase" id="RU369079"/>
    </source>
</evidence>
<evidence type="ECO:0000259" key="10">
    <source>
        <dbReference type="Pfam" id="PF04290"/>
    </source>
</evidence>
<keyword evidence="12" id="KW-1185">Reference proteome</keyword>
<dbReference type="PANTHER" id="PTHR35011">
    <property type="entry name" value="2,3-DIKETO-L-GULONATE TRAP TRANSPORTER SMALL PERMEASE PROTEIN YIAM"/>
    <property type="match status" value="1"/>
</dbReference>
<dbReference type="STRING" id="472175.EL18_00248"/>
<proteinExistence type="inferred from homology"/>
<keyword evidence="2 9" id="KW-0813">Transport</keyword>
<evidence type="ECO:0000256" key="5">
    <source>
        <dbReference type="ARBA" id="ARBA00022692"/>
    </source>
</evidence>
<dbReference type="PANTHER" id="PTHR35011:SF2">
    <property type="entry name" value="2,3-DIKETO-L-GULONATE TRAP TRANSPORTER SMALL PERMEASE PROTEIN YIAM"/>
    <property type="match status" value="1"/>
</dbReference>
<accession>A0A084U8E7</accession>
<evidence type="ECO:0000256" key="3">
    <source>
        <dbReference type="ARBA" id="ARBA00022475"/>
    </source>
</evidence>
<evidence type="ECO:0000256" key="7">
    <source>
        <dbReference type="ARBA" id="ARBA00023136"/>
    </source>
</evidence>
<reference evidence="11 12" key="1">
    <citation type="submission" date="2014-05" db="EMBL/GenBank/DDBJ databases">
        <title>Draft Genome Sequence of Nitratireductor basaltis Strain UMTGB225, A Marine Bacterium Isolated from Green Barrel Tunicate.</title>
        <authorList>
            <person name="Gan H.Y."/>
        </authorList>
    </citation>
    <scope>NUCLEOTIDE SEQUENCE [LARGE SCALE GENOMIC DNA]</scope>
    <source>
        <strain evidence="11 12">UMTGB225</strain>
    </source>
</reference>
<comment type="caution">
    <text evidence="11">The sequence shown here is derived from an EMBL/GenBank/DDBJ whole genome shotgun (WGS) entry which is preliminary data.</text>
</comment>
<feature type="transmembrane region" description="Helical" evidence="9">
    <location>
        <begin position="119"/>
        <end position="141"/>
    </location>
</feature>
<dbReference type="OrthoDB" id="6161610at2"/>
<dbReference type="InterPro" id="IPR007387">
    <property type="entry name" value="TRAP_DctQ"/>
</dbReference>
<dbReference type="PATRIC" id="fig|472175.3.peg.255"/>
<protein>
    <recommendedName>
        <fullName evidence="9">TRAP transporter small permease protein</fullName>
    </recommendedName>
</protein>